<evidence type="ECO:0000256" key="1">
    <source>
        <dbReference type="ARBA" id="ARBA00001968"/>
    </source>
</evidence>
<dbReference type="Proteomes" id="UP001159363">
    <property type="component" value="Chromosome 9"/>
</dbReference>
<sequence length="201" mass="23755">MWVGKWIDRRNQDRGAIAMLEKELRQEDPNSFKNFCRMDGKTFDCLLEKVRPCIQKQNTRMRECINHKVRCVWDSPLGRALKEKTLNIPAPRPLPRGYVDVPFDIVVDDAFPPSPYIMKPFAMKGLTHARRIYNYRVSRARRTIENVFSILAQRFRIFQTKMIVSVEKVELITLTCCVLHNFLRTRIIEENNALTENNQKR</sequence>
<protein>
    <recommendedName>
        <fullName evidence="3">DDE Tnp4 domain-containing protein</fullName>
    </recommendedName>
</protein>
<dbReference type="EMBL" id="JARBHB010000010">
    <property type="protein sequence ID" value="KAJ8874446.1"/>
    <property type="molecule type" value="Genomic_DNA"/>
</dbReference>
<name>A0ABQ9GR24_9NEOP</name>
<dbReference type="Pfam" id="PF13359">
    <property type="entry name" value="DDE_Tnp_4"/>
    <property type="match status" value="1"/>
</dbReference>
<accession>A0ABQ9GR24</accession>
<proteinExistence type="predicted"/>
<keyword evidence="5" id="KW-1185">Reference proteome</keyword>
<keyword evidence="2" id="KW-0479">Metal-binding</keyword>
<evidence type="ECO:0000259" key="3">
    <source>
        <dbReference type="Pfam" id="PF13359"/>
    </source>
</evidence>
<dbReference type="InterPro" id="IPR027806">
    <property type="entry name" value="HARBI1_dom"/>
</dbReference>
<reference evidence="4 5" key="1">
    <citation type="submission" date="2023-02" db="EMBL/GenBank/DDBJ databases">
        <title>LHISI_Scaffold_Assembly.</title>
        <authorList>
            <person name="Stuart O.P."/>
            <person name="Cleave R."/>
            <person name="Magrath M.J.L."/>
            <person name="Mikheyev A.S."/>
        </authorList>
    </citation>
    <scope>NUCLEOTIDE SEQUENCE [LARGE SCALE GENOMIC DNA]</scope>
    <source>
        <strain evidence="4">Daus_M_001</strain>
        <tissue evidence="4">Leg muscle</tissue>
    </source>
</reference>
<feature type="domain" description="DDE Tnp4" evidence="3">
    <location>
        <begin position="104"/>
        <end position="181"/>
    </location>
</feature>
<evidence type="ECO:0000313" key="4">
    <source>
        <dbReference type="EMBL" id="KAJ8874446.1"/>
    </source>
</evidence>
<comment type="cofactor">
    <cofactor evidence="1">
        <name>a divalent metal cation</name>
        <dbReference type="ChEBI" id="CHEBI:60240"/>
    </cofactor>
</comment>
<evidence type="ECO:0000313" key="5">
    <source>
        <dbReference type="Proteomes" id="UP001159363"/>
    </source>
</evidence>
<organism evidence="4 5">
    <name type="scientific">Dryococelus australis</name>
    <dbReference type="NCBI Taxonomy" id="614101"/>
    <lineage>
        <taxon>Eukaryota</taxon>
        <taxon>Metazoa</taxon>
        <taxon>Ecdysozoa</taxon>
        <taxon>Arthropoda</taxon>
        <taxon>Hexapoda</taxon>
        <taxon>Insecta</taxon>
        <taxon>Pterygota</taxon>
        <taxon>Neoptera</taxon>
        <taxon>Polyneoptera</taxon>
        <taxon>Phasmatodea</taxon>
        <taxon>Verophasmatodea</taxon>
        <taxon>Anareolatae</taxon>
        <taxon>Phasmatidae</taxon>
        <taxon>Eurycanthinae</taxon>
        <taxon>Dryococelus</taxon>
    </lineage>
</organism>
<comment type="caution">
    <text evidence="4">The sequence shown here is derived from an EMBL/GenBank/DDBJ whole genome shotgun (WGS) entry which is preliminary data.</text>
</comment>
<gene>
    <name evidence="4" type="ORF">PR048_025295</name>
</gene>
<evidence type="ECO:0000256" key="2">
    <source>
        <dbReference type="ARBA" id="ARBA00022723"/>
    </source>
</evidence>